<name>A0ABN2ECG4_9ACTN</name>
<feature type="transmembrane region" description="Helical" evidence="12">
    <location>
        <begin position="51"/>
        <end position="79"/>
    </location>
</feature>
<comment type="caution">
    <text evidence="14">The sequence shown here is derived from an EMBL/GenBank/DDBJ whole genome shotgun (WGS) entry which is preliminary data.</text>
</comment>
<keyword evidence="9 11" id="KW-0482">Metalloprotease</keyword>
<organism evidence="14 15">
    <name type="scientific">Kribbella sancticallisti</name>
    <dbReference type="NCBI Taxonomy" id="460087"/>
    <lineage>
        <taxon>Bacteria</taxon>
        <taxon>Bacillati</taxon>
        <taxon>Actinomycetota</taxon>
        <taxon>Actinomycetes</taxon>
        <taxon>Propionibacteriales</taxon>
        <taxon>Kribbellaceae</taxon>
        <taxon>Kribbella</taxon>
    </lineage>
</organism>
<evidence type="ECO:0000256" key="8">
    <source>
        <dbReference type="ARBA" id="ARBA00022989"/>
    </source>
</evidence>
<keyword evidence="8 12" id="KW-1133">Transmembrane helix</keyword>
<keyword evidence="2" id="KW-1003">Cell membrane</keyword>
<evidence type="ECO:0000259" key="13">
    <source>
        <dbReference type="Pfam" id="PF01435"/>
    </source>
</evidence>
<evidence type="ECO:0000256" key="10">
    <source>
        <dbReference type="ARBA" id="ARBA00023136"/>
    </source>
</evidence>
<dbReference type="PANTHER" id="PTHR43221">
    <property type="entry name" value="PROTEASE HTPX"/>
    <property type="match status" value="1"/>
</dbReference>
<keyword evidence="15" id="KW-1185">Reference proteome</keyword>
<comment type="subcellular location">
    <subcellularLocation>
        <location evidence="1">Cell membrane</location>
        <topology evidence="1">Multi-pass membrane protein</topology>
    </subcellularLocation>
</comment>
<keyword evidence="6 11" id="KW-0378">Hydrolase</keyword>
<proteinExistence type="inferred from homology"/>
<sequence length="409" mass="44098">MDEAADADADAAAGRLRRLKAGMRRAFTRPPGYRNVFVWFVTGMLRNKRGLVGALIATWFNLPIAVLLGGLGLVIGAIAGYVGGALGGNNTADSWLSDIPVLSSMLNSAMLQGGGILGLLAGAAVGALGGFLFGLLVPWLAVAAISPFDGIGRFLAQLLVALLCGLLYTIYGVMAEGWLLRVQGARRPSRREQALIDPIIKDCAKRMGLSSVPPLLIDDDRAPNAFAATRHIAVNRGFLDEFDYDPEPLAGVICHELTHWRNADTISNLFIRGVALPLYLSYNVCTWLLQITRGTAQFIVMLTTWPILVCIRYFVMPLQAAGSQAAEYQADQGAVYAGHRQGIRQVLTRFRDSFDGARNGWDLSILASHPPNELRLEAIEESGVDYPLPDADGPATPMPVIITSSLVRD</sequence>
<dbReference type="PANTHER" id="PTHR43221:SF1">
    <property type="entry name" value="PROTEASE HTPX"/>
    <property type="match status" value="1"/>
</dbReference>
<protein>
    <submittedName>
        <fullName evidence="14">Zinc metalloprotease HtpX</fullName>
    </submittedName>
</protein>
<evidence type="ECO:0000256" key="5">
    <source>
        <dbReference type="ARBA" id="ARBA00022723"/>
    </source>
</evidence>
<keyword evidence="7 11" id="KW-0862">Zinc</keyword>
<evidence type="ECO:0000313" key="14">
    <source>
        <dbReference type="EMBL" id="GAA1603334.1"/>
    </source>
</evidence>
<feature type="transmembrane region" description="Helical" evidence="12">
    <location>
        <begin position="154"/>
        <end position="180"/>
    </location>
</feature>
<dbReference type="EMBL" id="BAAAOS010000053">
    <property type="protein sequence ID" value="GAA1603334.1"/>
    <property type="molecule type" value="Genomic_DNA"/>
</dbReference>
<feature type="domain" description="Peptidase M48" evidence="13">
    <location>
        <begin position="192"/>
        <end position="381"/>
    </location>
</feature>
<comment type="similarity">
    <text evidence="11">Belongs to the peptidase M48 family.</text>
</comment>
<feature type="transmembrane region" description="Helical" evidence="12">
    <location>
        <begin position="99"/>
        <end position="120"/>
    </location>
</feature>
<keyword evidence="5" id="KW-0479">Metal-binding</keyword>
<dbReference type="InterPro" id="IPR001915">
    <property type="entry name" value="Peptidase_M48"/>
</dbReference>
<evidence type="ECO:0000256" key="1">
    <source>
        <dbReference type="ARBA" id="ARBA00004651"/>
    </source>
</evidence>
<accession>A0ABN2ECG4</accession>
<reference evidence="14 15" key="1">
    <citation type="journal article" date="2019" name="Int. J. Syst. Evol. Microbiol.">
        <title>The Global Catalogue of Microorganisms (GCM) 10K type strain sequencing project: providing services to taxonomists for standard genome sequencing and annotation.</title>
        <authorList>
            <consortium name="The Broad Institute Genomics Platform"/>
            <consortium name="The Broad Institute Genome Sequencing Center for Infectious Disease"/>
            <person name="Wu L."/>
            <person name="Ma J."/>
        </authorList>
    </citation>
    <scope>NUCLEOTIDE SEQUENCE [LARGE SCALE GENOMIC DNA]</scope>
    <source>
        <strain evidence="14 15">JCM 14969</strain>
    </source>
</reference>
<keyword evidence="3 11" id="KW-0645">Protease</keyword>
<gene>
    <name evidence="14" type="ORF">GCM10009789_66670</name>
</gene>
<evidence type="ECO:0000256" key="7">
    <source>
        <dbReference type="ARBA" id="ARBA00022833"/>
    </source>
</evidence>
<evidence type="ECO:0000256" key="12">
    <source>
        <dbReference type="SAM" id="Phobius"/>
    </source>
</evidence>
<feature type="transmembrane region" description="Helical" evidence="12">
    <location>
        <begin position="269"/>
        <end position="289"/>
    </location>
</feature>
<feature type="transmembrane region" description="Helical" evidence="12">
    <location>
        <begin position="127"/>
        <end position="148"/>
    </location>
</feature>
<evidence type="ECO:0000256" key="6">
    <source>
        <dbReference type="ARBA" id="ARBA00022801"/>
    </source>
</evidence>
<dbReference type="Pfam" id="PF01435">
    <property type="entry name" value="Peptidase_M48"/>
    <property type="match status" value="1"/>
</dbReference>
<evidence type="ECO:0000256" key="11">
    <source>
        <dbReference type="RuleBase" id="RU003983"/>
    </source>
</evidence>
<feature type="transmembrane region" description="Helical" evidence="12">
    <location>
        <begin position="295"/>
        <end position="315"/>
    </location>
</feature>
<dbReference type="GO" id="GO:0008237">
    <property type="term" value="F:metallopeptidase activity"/>
    <property type="evidence" value="ECO:0007669"/>
    <property type="project" value="UniProtKB-KW"/>
</dbReference>
<evidence type="ECO:0000313" key="15">
    <source>
        <dbReference type="Proteomes" id="UP001500393"/>
    </source>
</evidence>
<evidence type="ECO:0000256" key="9">
    <source>
        <dbReference type="ARBA" id="ARBA00023049"/>
    </source>
</evidence>
<keyword evidence="10 12" id="KW-0472">Membrane</keyword>
<dbReference type="InterPro" id="IPR050083">
    <property type="entry name" value="HtpX_protease"/>
</dbReference>
<dbReference type="Proteomes" id="UP001500393">
    <property type="component" value="Unassembled WGS sequence"/>
</dbReference>
<evidence type="ECO:0000256" key="4">
    <source>
        <dbReference type="ARBA" id="ARBA00022692"/>
    </source>
</evidence>
<comment type="cofactor">
    <cofactor evidence="11">
        <name>Zn(2+)</name>
        <dbReference type="ChEBI" id="CHEBI:29105"/>
    </cofactor>
    <text evidence="11">Binds 1 zinc ion per subunit.</text>
</comment>
<evidence type="ECO:0000256" key="2">
    <source>
        <dbReference type="ARBA" id="ARBA00022475"/>
    </source>
</evidence>
<keyword evidence="4 12" id="KW-0812">Transmembrane</keyword>
<dbReference type="Gene3D" id="3.30.2010.10">
    <property type="entry name" value="Metalloproteases ('zincins'), catalytic domain"/>
    <property type="match status" value="1"/>
</dbReference>
<evidence type="ECO:0000256" key="3">
    <source>
        <dbReference type="ARBA" id="ARBA00022670"/>
    </source>
</evidence>